<keyword evidence="2" id="KW-1185">Reference proteome</keyword>
<dbReference type="HOGENOM" id="CLU_3097974_0_0_3"/>
<dbReference type="EMBL" id="CP001291">
    <property type="protein sequence ID" value="ACK71619.1"/>
    <property type="molecule type" value="Genomic_DNA"/>
</dbReference>
<dbReference type="STRING" id="65393.PCC7424_3219"/>
<protein>
    <submittedName>
        <fullName evidence="1">Uncharacterized protein</fullName>
    </submittedName>
</protein>
<organism evidence="1 2">
    <name type="scientific">Gloeothece citriformis (strain PCC 7424)</name>
    <name type="common">Cyanothece sp. (strain PCC 7424)</name>
    <dbReference type="NCBI Taxonomy" id="65393"/>
    <lineage>
        <taxon>Bacteria</taxon>
        <taxon>Bacillati</taxon>
        <taxon>Cyanobacteriota</taxon>
        <taxon>Cyanophyceae</taxon>
        <taxon>Oscillatoriophycideae</taxon>
        <taxon>Chroococcales</taxon>
        <taxon>Aphanothecaceae</taxon>
        <taxon>Gloeothece</taxon>
        <taxon>Gloeothece citriformis</taxon>
    </lineage>
</organism>
<dbReference type="AlphaFoldDB" id="B7KCR8"/>
<evidence type="ECO:0000313" key="1">
    <source>
        <dbReference type="EMBL" id="ACK71619.1"/>
    </source>
</evidence>
<reference evidence="2" key="1">
    <citation type="journal article" date="2011" name="MBio">
        <title>Novel metabolic attributes of the genus Cyanothece, comprising a group of unicellular nitrogen-fixing Cyanobacteria.</title>
        <authorList>
            <person name="Bandyopadhyay A."/>
            <person name="Elvitigala T."/>
            <person name="Welsh E."/>
            <person name="Stockel J."/>
            <person name="Liberton M."/>
            <person name="Min H."/>
            <person name="Sherman L.A."/>
            <person name="Pakrasi H.B."/>
        </authorList>
    </citation>
    <scope>NUCLEOTIDE SEQUENCE [LARGE SCALE GENOMIC DNA]</scope>
    <source>
        <strain evidence="2">PCC 7424</strain>
    </source>
</reference>
<dbReference type="Proteomes" id="UP000002384">
    <property type="component" value="Chromosome"/>
</dbReference>
<sequence length="51" mass="6166">MKNHEIFIGFTINNRPLYLQVSRIDSEVLTIITIDEPNEQEWINYDSRRRS</sequence>
<accession>B7KCR8</accession>
<name>B7KCR8_GLOC7</name>
<dbReference type="KEGG" id="cyc:PCC7424_3219"/>
<gene>
    <name evidence="1" type="ordered locus">PCC7424_3219</name>
</gene>
<proteinExistence type="predicted"/>
<evidence type="ECO:0000313" key="2">
    <source>
        <dbReference type="Proteomes" id="UP000002384"/>
    </source>
</evidence>